<evidence type="ECO:0000313" key="1">
    <source>
        <dbReference type="EMBL" id="KAK4829338.1"/>
    </source>
</evidence>
<dbReference type="Proteomes" id="UP001333110">
    <property type="component" value="Unassembled WGS sequence"/>
</dbReference>
<gene>
    <name evidence="1" type="ORF">QYF61_003265</name>
</gene>
<organism evidence="1 2">
    <name type="scientific">Mycteria americana</name>
    <name type="common">Wood stork</name>
    <dbReference type="NCBI Taxonomy" id="33587"/>
    <lineage>
        <taxon>Eukaryota</taxon>
        <taxon>Metazoa</taxon>
        <taxon>Chordata</taxon>
        <taxon>Craniata</taxon>
        <taxon>Vertebrata</taxon>
        <taxon>Euteleostomi</taxon>
        <taxon>Archelosauria</taxon>
        <taxon>Archosauria</taxon>
        <taxon>Dinosauria</taxon>
        <taxon>Saurischia</taxon>
        <taxon>Theropoda</taxon>
        <taxon>Coelurosauria</taxon>
        <taxon>Aves</taxon>
        <taxon>Neognathae</taxon>
        <taxon>Neoaves</taxon>
        <taxon>Aequornithes</taxon>
        <taxon>Ciconiiformes</taxon>
        <taxon>Ciconiidae</taxon>
        <taxon>Mycteria</taxon>
    </lineage>
</organism>
<protein>
    <recommendedName>
        <fullName evidence="3">Rna-directed dna polymerase from mobile element jockey-like</fullName>
    </recommendedName>
</protein>
<reference evidence="1 2" key="1">
    <citation type="journal article" date="2023" name="J. Hered.">
        <title>Chromosome-level genome of the wood stork (Mycteria americana) provides insight into avian chromosome evolution.</title>
        <authorList>
            <person name="Flamio R. Jr."/>
            <person name="Ramstad K.M."/>
        </authorList>
    </citation>
    <scope>NUCLEOTIDE SEQUENCE [LARGE SCALE GENOMIC DNA]</scope>
    <source>
        <strain evidence="1">JAX WOST 10</strain>
    </source>
</reference>
<accession>A0AAN7SID8</accession>
<evidence type="ECO:0008006" key="3">
    <source>
        <dbReference type="Google" id="ProtNLM"/>
    </source>
</evidence>
<sequence>MVNGVTSGWRPVTSGVPQGSILGKFANNNELGGAADSLEGREALQRDLDRLESWAITNPMKFNNSKFQILHLGQGEVQHQGKFSLDIRKRFFTERVVGHWNSLPREVVTAPSLSEFKERLDDGLSHMYTKKGEGGGNERRTEKDKTWELCAQPVKEHTPRFRWLRLIVHSEPVPEEFLSR</sequence>
<keyword evidence="2" id="KW-1185">Reference proteome</keyword>
<dbReference type="AlphaFoldDB" id="A0AAN7SID8"/>
<evidence type="ECO:0000313" key="2">
    <source>
        <dbReference type="Proteomes" id="UP001333110"/>
    </source>
</evidence>
<comment type="caution">
    <text evidence="1">The sequence shown here is derived from an EMBL/GenBank/DDBJ whole genome shotgun (WGS) entry which is preliminary data.</text>
</comment>
<dbReference type="EMBL" id="JAUNZN010000001">
    <property type="protein sequence ID" value="KAK4829338.1"/>
    <property type="molecule type" value="Genomic_DNA"/>
</dbReference>
<proteinExistence type="predicted"/>
<name>A0AAN7SID8_MYCAM</name>